<dbReference type="EMBL" id="ASPP01021578">
    <property type="protein sequence ID" value="ETO12254.1"/>
    <property type="molecule type" value="Genomic_DNA"/>
</dbReference>
<keyword evidence="2" id="KW-1185">Reference proteome</keyword>
<accession>X6MEB7</accession>
<dbReference type="Proteomes" id="UP000023152">
    <property type="component" value="Unassembled WGS sequence"/>
</dbReference>
<dbReference type="OrthoDB" id="1850764at2759"/>
<evidence type="ECO:0000313" key="2">
    <source>
        <dbReference type="Proteomes" id="UP000023152"/>
    </source>
</evidence>
<dbReference type="AlphaFoldDB" id="X6MEB7"/>
<sequence>MQRESQQELLKLRADIEIMKQDFIEKEKHFNESIKLLQEEEEEEDKKR</sequence>
<reference evidence="1 2" key="1">
    <citation type="journal article" date="2013" name="Curr. Biol.">
        <title>The Genome of the Foraminiferan Reticulomyxa filosa.</title>
        <authorList>
            <person name="Glockner G."/>
            <person name="Hulsmann N."/>
            <person name="Schleicher M."/>
            <person name="Noegel A.A."/>
            <person name="Eichinger L."/>
            <person name="Gallinger C."/>
            <person name="Pawlowski J."/>
            <person name="Sierra R."/>
            <person name="Euteneuer U."/>
            <person name="Pillet L."/>
            <person name="Moustafa A."/>
            <person name="Platzer M."/>
            <person name="Groth M."/>
            <person name="Szafranski K."/>
            <person name="Schliwa M."/>
        </authorList>
    </citation>
    <scope>NUCLEOTIDE SEQUENCE [LARGE SCALE GENOMIC DNA]</scope>
</reference>
<protein>
    <submittedName>
        <fullName evidence="1">Uncharacterized protein</fullName>
    </submittedName>
</protein>
<comment type="caution">
    <text evidence="1">The sequence shown here is derived from an EMBL/GenBank/DDBJ whole genome shotgun (WGS) entry which is preliminary data.</text>
</comment>
<organism evidence="1 2">
    <name type="scientific">Reticulomyxa filosa</name>
    <dbReference type="NCBI Taxonomy" id="46433"/>
    <lineage>
        <taxon>Eukaryota</taxon>
        <taxon>Sar</taxon>
        <taxon>Rhizaria</taxon>
        <taxon>Retaria</taxon>
        <taxon>Foraminifera</taxon>
        <taxon>Monothalamids</taxon>
        <taxon>Reticulomyxidae</taxon>
        <taxon>Reticulomyxa</taxon>
    </lineage>
</organism>
<gene>
    <name evidence="1" type="ORF">RFI_25121</name>
</gene>
<proteinExistence type="predicted"/>
<evidence type="ECO:0000313" key="1">
    <source>
        <dbReference type="EMBL" id="ETO12254.1"/>
    </source>
</evidence>
<name>X6MEB7_RETFI</name>